<reference evidence="2" key="1">
    <citation type="submission" date="2017-04" db="EMBL/GenBank/DDBJ databases">
        <title>Function of individual gut microbiota members based on whole genome sequencing of pure cultures obtained from chicken caecum.</title>
        <authorList>
            <person name="Medvecky M."/>
            <person name="Cejkova D."/>
            <person name="Polansky O."/>
            <person name="Karasova D."/>
            <person name="Kubasova T."/>
            <person name="Cizek A."/>
            <person name="Rychlik I."/>
        </authorList>
    </citation>
    <scope>NUCLEOTIDE SEQUENCE [LARGE SCALE GENOMIC DNA]</scope>
    <source>
        <strain evidence="2">An149</strain>
    </source>
</reference>
<proteinExistence type="predicted"/>
<dbReference type="EMBL" id="NFLB01000010">
    <property type="protein sequence ID" value="OUQ04645.1"/>
    <property type="molecule type" value="Genomic_DNA"/>
</dbReference>
<gene>
    <name evidence="1" type="ORF">B5E91_09675</name>
</gene>
<protein>
    <submittedName>
        <fullName evidence="1">Uncharacterized protein</fullName>
    </submittedName>
</protein>
<dbReference type="Proteomes" id="UP000196258">
    <property type="component" value="Unassembled WGS sequence"/>
</dbReference>
<dbReference type="AlphaFoldDB" id="A0A1Y4QH76"/>
<accession>A0A1Y4QH76</accession>
<evidence type="ECO:0000313" key="2">
    <source>
        <dbReference type="Proteomes" id="UP000196258"/>
    </source>
</evidence>
<sequence>MTNIKTPEETFDMTVTRTLTRLQTKKSKANKEKYIFVPTASKFDFLSSTDIFYEPSFRAVRFKTKENSYETITTNLTEDEFQLEDFKELYITVGMKKLPLIK</sequence>
<name>A0A1Y4QH76_9FIRM</name>
<evidence type="ECO:0000313" key="1">
    <source>
        <dbReference type="EMBL" id="OUQ04645.1"/>
    </source>
</evidence>
<dbReference type="RefSeq" id="WP_087257172.1">
    <property type="nucleotide sequence ID" value="NZ_NFLB01000010.1"/>
</dbReference>
<organism evidence="1 2">
    <name type="scientific">Thomasclavelia spiroformis</name>
    <dbReference type="NCBI Taxonomy" id="29348"/>
    <lineage>
        <taxon>Bacteria</taxon>
        <taxon>Bacillati</taxon>
        <taxon>Bacillota</taxon>
        <taxon>Erysipelotrichia</taxon>
        <taxon>Erysipelotrichales</taxon>
        <taxon>Coprobacillaceae</taxon>
        <taxon>Thomasclavelia</taxon>
    </lineage>
</organism>
<comment type="caution">
    <text evidence="1">The sequence shown here is derived from an EMBL/GenBank/DDBJ whole genome shotgun (WGS) entry which is preliminary data.</text>
</comment>